<evidence type="ECO:0000313" key="4">
    <source>
        <dbReference type="Proteomes" id="UP000619260"/>
    </source>
</evidence>
<name>A0A8J3YMK1_9ACTN</name>
<gene>
    <name evidence="3" type="ORF">Val02_35060</name>
</gene>
<keyword evidence="4" id="KW-1185">Reference proteome</keyword>
<sequence>MHDNGEPGWHTSTFSGTSGCVEVGRIGAEILVRDSKNPDDGQLRIGLSAWRTFIGAIRSGEFDQRDGASSTGRASPCATLHG</sequence>
<proteinExistence type="predicted"/>
<feature type="domain" description="DUF397" evidence="2">
    <location>
        <begin position="8"/>
        <end position="58"/>
    </location>
</feature>
<organism evidence="3 4">
    <name type="scientific">Virgisporangium aliadipatigenens</name>
    <dbReference type="NCBI Taxonomy" id="741659"/>
    <lineage>
        <taxon>Bacteria</taxon>
        <taxon>Bacillati</taxon>
        <taxon>Actinomycetota</taxon>
        <taxon>Actinomycetes</taxon>
        <taxon>Micromonosporales</taxon>
        <taxon>Micromonosporaceae</taxon>
        <taxon>Virgisporangium</taxon>
    </lineage>
</organism>
<protein>
    <recommendedName>
        <fullName evidence="2">DUF397 domain-containing protein</fullName>
    </recommendedName>
</protein>
<dbReference type="Proteomes" id="UP000619260">
    <property type="component" value="Unassembled WGS sequence"/>
</dbReference>
<dbReference type="RefSeq" id="WP_239153106.1">
    <property type="nucleotide sequence ID" value="NZ_BOPF01000012.1"/>
</dbReference>
<feature type="region of interest" description="Disordered" evidence="1">
    <location>
        <begin position="62"/>
        <end position="82"/>
    </location>
</feature>
<dbReference type="Pfam" id="PF04149">
    <property type="entry name" value="DUF397"/>
    <property type="match status" value="1"/>
</dbReference>
<evidence type="ECO:0000259" key="2">
    <source>
        <dbReference type="Pfam" id="PF04149"/>
    </source>
</evidence>
<evidence type="ECO:0000313" key="3">
    <source>
        <dbReference type="EMBL" id="GIJ46620.1"/>
    </source>
</evidence>
<reference evidence="3" key="1">
    <citation type="submission" date="2021-01" db="EMBL/GenBank/DDBJ databases">
        <title>Whole genome shotgun sequence of Virgisporangium aliadipatigenens NBRC 105644.</title>
        <authorList>
            <person name="Komaki H."/>
            <person name="Tamura T."/>
        </authorList>
    </citation>
    <scope>NUCLEOTIDE SEQUENCE</scope>
    <source>
        <strain evidence="3">NBRC 105644</strain>
    </source>
</reference>
<dbReference type="EMBL" id="BOPF01000012">
    <property type="protein sequence ID" value="GIJ46620.1"/>
    <property type="molecule type" value="Genomic_DNA"/>
</dbReference>
<accession>A0A8J3YMK1</accession>
<dbReference type="InterPro" id="IPR007278">
    <property type="entry name" value="DUF397"/>
</dbReference>
<dbReference type="AlphaFoldDB" id="A0A8J3YMK1"/>
<evidence type="ECO:0000256" key="1">
    <source>
        <dbReference type="SAM" id="MobiDB-lite"/>
    </source>
</evidence>
<comment type="caution">
    <text evidence="3">The sequence shown here is derived from an EMBL/GenBank/DDBJ whole genome shotgun (WGS) entry which is preliminary data.</text>
</comment>